<organism evidence="2 3">
    <name type="scientific">Orbilia ellipsospora</name>
    <dbReference type="NCBI Taxonomy" id="2528407"/>
    <lineage>
        <taxon>Eukaryota</taxon>
        <taxon>Fungi</taxon>
        <taxon>Dikarya</taxon>
        <taxon>Ascomycota</taxon>
        <taxon>Pezizomycotina</taxon>
        <taxon>Orbiliomycetes</taxon>
        <taxon>Orbiliales</taxon>
        <taxon>Orbiliaceae</taxon>
        <taxon>Orbilia</taxon>
    </lineage>
</organism>
<dbReference type="EMBL" id="JAVHJO010000001">
    <property type="protein sequence ID" value="KAK6543386.1"/>
    <property type="molecule type" value="Genomic_DNA"/>
</dbReference>
<dbReference type="AlphaFoldDB" id="A0AAV9XP42"/>
<evidence type="ECO:0000256" key="1">
    <source>
        <dbReference type="SAM" id="MobiDB-lite"/>
    </source>
</evidence>
<comment type="caution">
    <text evidence="2">The sequence shown here is derived from an EMBL/GenBank/DDBJ whole genome shotgun (WGS) entry which is preliminary data.</text>
</comment>
<accession>A0AAV9XP42</accession>
<gene>
    <name evidence="2" type="ORF">TWF694_000134</name>
</gene>
<dbReference type="Proteomes" id="UP001365542">
    <property type="component" value="Unassembled WGS sequence"/>
</dbReference>
<reference evidence="2 3" key="1">
    <citation type="submission" date="2019-10" db="EMBL/GenBank/DDBJ databases">
        <authorList>
            <person name="Palmer J.M."/>
        </authorList>
    </citation>
    <scope>NUCLEOTIDE SEQUENCE [LARGE SCALE GENOMIC DNA]</scope>
    <source>
        <strain evidence="2 3">TWF694</strain>
    </source>
</reference>
<feature type="region of interest" description="Disordered" evidence="1">
    <location>
        <begin position="157"/>
        <end position="179"/>
    </location>
</feature>
<protein>
    <submittedName>
        <fullName evidence="2">Uncharacterized protein</fullName>
    </submittedName>
</protein>
<evidence type="ECO:0000313" key="3">
    <source>
        <dbReference type="Proteomes" id="UP001365542"/>
    </source>
</evidence>
<evidence type="ECO:0000313" key="2">
    <source>
        <dbReference type="EMBL" id="KAK6543386.1"/>
    </source>
</evidence>
<sequence>MNIEEITTSFVRGRKRPRGFIYQVYSAMKPYLGGYRGAPSYARVQMILLRSKNKSRHIEDLLNHRRQVDIIRQCLQLMEQHIFKNEEVAFNLYPQLDLDNPHYEDPGYDCSDEDYMIPPDKFEPGRRPYGSNLVEEKIQLPKDSKLLRDAKPLTFVPTIQPPTVTNENTPPEERDTHPTAVLREENPAPKYATILPEPTQACLFNRLEWIMQMTCFEFMCQHDFDLLYNERVHNADLASLRYWAILICHSEELPKDAILGGILDSTNPRPSLETLLYPLLKLNAQKHISDPIKLRHFYQYIDLCHSIAKSLRSPRIKKLDQFRDVVRLMFENFTTDLEKQRSTGAYVIKQTFAKARKDAQRERNGPRRAAKFAEINKHEREALAEADDRVQARYTFEKYTQILRFFNKEDEISSISGSTLIEATENASVRNIIGGINGLDITDRDIDDVADPN</sequence>
<name>A0AAV9XP42_9PEZI</name>
<keyword evidence="3" id="KW-1185">Reference proteome</keyword>
<proteinExistence type="predicted"/>